<name>A0A941EDL9_9ACTN</name>
<reference evidence="3" key="1">
    <citation type="submission" date="2021-04" db="EMBL/GenBank/DDBJ databases">
        <title>Genome based classification of Actinospica acidithermotolerans sp. nov., an actinobacterium isolated from an Indonesian hot spring.</title>
        <authorList>
            <person name="Kusuma A.B."/>
            <person name="Putra K.E."/>
            <person name="Nafisah S."/>
            <person name="Loh J."/>
            <person name="Nouioui I."/>
            <person name="Goodfellow M."/>
        </authorList>
    </citation>
    <scope>NUCLEOTIDE SEQUENCE</scope>
    <source>
        <strain evidence="3">MGRD01-02</strain>
    </source>
</reference>
<dbReference type="RefSeq" id="WP_212517013.1">
    <property type="nucleotide sequence ID" value="NZ_JAGSOH010000010.1"/>
</dbReference>
<feature type="compositionally biased region" description="Low complexity" evidence="1">
    <location>
        <begin position="107"/>
        <end position="116"/>
    </location>
</feature>
<sequence>MNDRQQAEQFAALVEAHAASRADGHTGQAGRAGDGAHAVGRVNGSAVGRGAHGAHGGGGEGALGSLVALAERVSTAAYAVPGPGVDFRDALRARLVAEAPALVAEGAAAGRRSGSRVPAQRAGRGRGGARHSADTKAGVFTGISASWRRRLLAAGVGVAVATGSVGGIAIASAGAVPGDPLYNAKKIFESLQLSLSGSPTDQGRDYLHLADVRLGEIDALLQRPDVDQPGSQTQQLLKDTLSDLRTMVTNGGDLLLAQVQQNGDQTALHALSDFLLTERQRVEDLSWRLPAVLQSQPPQIVALMDQYSRELQAAAQKAANHAQGPGLGQTGAAGQPGGGDASSAAPSATGSATAAGSASASDTASKSASSAKSSSSTSASASPKSSSTISVAVGGNVLPSIGVTIPSVLGLPEIDVNLGGGSSASSSPTS</sequence>
<evidence type="ECO:0000313" key="3">
    <source>
        <dbReference type="EMBL" id="MBR7825859.1"/>
    </source>
</evidence>
<feature type="region of interest" description="Disordered" evidence="1">
    <location>
        <begin position="315"/>
        <end position="389"/>
    </location>
</feature>
<feature type="region of interest" description="Disordered" evidence="1">
    <location>
        <begin position="18"/>
        <end position="38"/>
    </location>
</feature>
<accession>A0A941EDL9</accession>
<evidence type="ECO:0000256" key="1">
    <source>
        <dbReference type="SAM" id="MobiDB-lite"/>
    </source>
</evidence>
<proteinExistence type="predicted"/>
<feature type="compositionally biased region" description="Gly residues" evidence="1">
    <location>
        <begin position="325"/>
        <end position="340"/>
    </location>
</feature>
<dbReference type="Pfam" id="PF18915">
    <property type="entry name" value="DUF5667"/>
    <property type="match status" value="1"/>
</dbReference>
<dbReference type="Proteomes" id="UP000676325">
    <property type="component" value="Unassembled WGS sequence"/>
</dbReference>
<organism evidence="3 4">
    <name type="scientific">Actinospica acidithermotolerans</name>
    <dbReference type="NCBI Taxonomy" id="2828514"/>
    <lineage>
        <taxon>Bacteria</taxon>
        <taxon>Bacillati</taxon>
        <taxon>Actinomycetota</taxon>
        <taxon>Actinomycetes</taxon>
        <taxon>Catenulisporales</taxon>
        <taxon>Actinospicaceae</taxon>
        <taxon>Actinospica</taxon>
    </lineage>
</organism>
<feature type="compositionally biased region" description="Low complexity" evidence="1">
    <location>
        <begin position="341"/>
        <end position="388"/>
    </location>
</feature>
<feature type="region of interest" description="Disordered" evidence="1">
    <location>
        <begin position="107"/>
        <end position="133"/>
    </location>
</feature>
<comment type="caution">
    <text evidence="3">The sequence shown here is derived from an EMBL/GenBank/DDBJ whole genome shotgun (WGS) entry which is preliminary data.</text>
</comment>
<evidence type="ECO:0000313" key="4">
    <source>
        <dbReference type="Proteomes" id="UP000676325"/>
    </source>
</evidence>
<feature type="domain" description="DUF5667" evidence="2">
    <location>
        <begin position="174"/>
        <end position="255"/>
    </location>
</feature>
<evidence type="ECO:0000259" key="2">
    <source>
        <dbReference type="Pfam" id="PF18915"/>
    </source>
</evidence>
<dbReference type="EMBL" id="JAGSOH010000010">
    <property type="protein sequence ID" value="MBR7825859.1"/>
    <property type="molecule type" value="Genomic_DNA"/>
</dbReference>
<keyword evidence="4" id="KW-1185">Reference proteome</keyword>
<gene>
    <name evidence="3" type="ORF">KDK95_06025</name>
</gene>
<dbReference type="AlphaFoldDB" id="A0A941EDL9"/>
<protein>
    <recommendedName>
        <fullName evidence="2">DUF5667 domain-containing protein</fullName>
    </recommendedName>
</protein>
<dbReference type="InterPro" id="IPR043725">
    <property type="entry name" value="DUF5667"/>
</dbReference>